<protein>
    <submittedName>
        <fullName evidence="1">Predicted protein</fullName>
    </submittedName>
</protein>
<evidence type="ECO:0000313" key="1">
    <source>
        <dbReference type="EMBL" id="EFW21759.1"/>
    </source>
</evidence>
<organism evidence="2">
    <name type="scientific">Coccidioides posadasii (strain RMSCC 757 / Silveira)</name>
    <name type="common">Valley fever fungus</name>
    <dbReference type="NCBI Taxonomy" id="443226"/>
    <lineage>
        <taxon>Eukaryota</taxon>
        <taxon>Fungi</taxon>
        <taxon>Dikarya</taxon>
        <taxon>Ascomycota</taxon>
        <taxon>Pezizomycotina</taxon>
        <taxon>Eurotiomycetes</taxon>
        <taxon>Eurotiomycetidae</taxon>
        <taxon>Onygenales</taxon>
        <taxon>Onygenaceae</taxon>
        <taxon>Coccidioides</taxon>
    </lineage>
</organism>
<proteinExistence type="predicted"/>
<accession>E9CWT3</accession>
<keyword evidence="2" id="KW-1185">Reference proteome</keyword>
<evidence type="ECO:0000313" key="2">
    <source>
        <dbReference type="Proteomes" id="UP000002497"/>
    </source>
</evidence>
<dbReference type="Proteomes" id="UP000002497">
    <property type="component" value="Unassembled WGS sequence"/>
</dbReference>
<dbReference type="AlphaFoldDB" id="E9CWT3"/>
<gene>
    <name evidence="1" type="ORF">CPSG_01916</name>
</gene>
<dbReference type="EMBL" id="GL636487">
    <property type="protein sequence ID" value="EFW21759.1"/>
    <property type="molecule type" value="Genomic_DNA"/>
</dbReference>
<dbReference type="HOGENOM" id="CLU_2133284_0_0_1"/>
<sequence length="113" mass="12443">MSCSGCIDAGSGISCIPLCKSGTSARTTLLLSNSYIGREPLAATWNRISRFPSNMYEDFAAKRSRWAFCQRVDQVSAISVSRVSFKACTWWKLVGCSQEAGLFRELAMQTDSL</sequence>
<reference evidence="2" key="1">
    <citation type="journal article" date="2010" name="Genome Res.">
        <title>Population genomic sequencing of Coccidioides fungi reveals recent hybridization and transposon control.</title>
        <authorList>
            <person name="Neafsey D.E."/>
            <person name="Barker B.M."/>
            <person name="Sharpton T.J."/>
            <person name="Stajich J.E."/>
            <person name="Park D.J."/>
            <person name="Whiston E."/>
            <person name="Hung C.-Y."/>
            <person name="McMahan C."/>
            <person name="White J."/>
            <person name="Sykes S."/>
            <person name="Heiman D."/>
            <person name="Young S."/>
            <person name="Zeng Q."/>
            <person name="Abouelleil A."/>
            <person name="Aftuck L."/>
            <person name="Bessette D."/>
            <person name="Brown A."/>
            <person name="FitzGerald M."/>
            <person name="Lui A."/>
            <person name="Macdonald J.P."/>
            <person name="Priest M."/>
            <person name="Orbach M.J."/>
            <person name="Galgiani J.N."/>
            <person name="Kirkland T.N."/>
            <person name="Cole G.T."/>
            <person name="Birren B.W."/>
            <person name="Henn M.R."/>
            <person name="Taylor J.W."/>
            <person name="Rounsley S.D."/>
        </authorList>
    </citation>
    <scope>NUCLEOTIDE SEQUENCE [LARGE SCALE GENOMIC DNA]</scope>
    <source>
        <strain evidence="2">RMSCC 757 / Silveira</strain>
    </source>
</reference>
<dbReference type="VEuPathDB" id="FungiDB:CPSG_01916"/>
<name>E9CWT3_COCPS</name>
<reference evidence="2" key="2">
    <citation type="submission" date="2010-03" db="EMBL/GenBank/DDBJ databases">
        <title>The genome sequence of Coccidioides posadasii strain Silveira.</title>
        <authorList>
            <consortium name="The Broad Institute Genome Sequencing Center for Infectious Disease"/>
            <person name="Neafsey D."/>
            <person name="Orbach M."/>
            <person name="Henn M.R."/>
            <person name="Cole G.T."/>
            <person name="Galgiani J."/>
            <person name="Gardner M.J."/>
            <person name="Kirkland T.N."/>
            <person name="Taylor J.W."/>
            <person name="Young S.K."/>
            <person name="Zeng Q."/>
            <person name="Koehrsen M."/>
            <person name="Alvarado L."/>
            <person name="Berlin A."/>
            <person name="Borenstein D."/>
            <person name="Chapman S.B."/>
            <person name="Chen Z."/>
            <person name="Engels R."/>
            <person name="Freedman E."/>
            <person name="Gellesch M."/>
            <person name="Goldberg J."/>
            <person name="Griggs A."/>
            <person name="Gujja S."/>
            <person name="Heilman E."/>
            <person name="Heiman D."/>
            <person name="Howarth C."/>
            <person name="Jen D."/>
            <person name="Larson L."/>
            <person name="Mehta T."/>
            <person name="Neiman D."/>
            <person name="Park D."/>
            <person name="Pearson M."/>
            <person name="Richards J."/>
            <person name="Roberts A."/>
            <person name="Saif S."/>
            <person name="Shea T."/>
            <person name="Shenoy N."/>
            <person name="Sisk P."/>
            <person name="Stolte C."/>
            <person name="Sykes S."/>
            <person name="Walk T."/>
            <person name="White J."/>
            <person name="Yandava C."/>
            <person name="Haas B."/>
            <person name="Nusbaum C."/>
            <person name="Birren B."/>
        </authorList>
    </citation>
    <scope>NUCLEOTIDE SEQUENCE [LARGE SCALE GENOMIC DNA]</scope>
    <source>
        <strain evidence="2">RMSCC 757 / Silveira</strain>
    </source>
</reference>